<dbReference type="GO" id="GO:0016020">
    <property type="term" value="C:membrane"/>
    <property type="evidence" value="ECO:0007669"/>
    <property type="project" value="InterPro"/>
</dbReference>
<keyword evidence="3" id="KW-0472">Membrane</keyword>
<feature type="transmembrane region" description="Helical" evidence="3">
    <location>
        <begin position="136"/>
        <end position="155"/>
    </location>
</feature>
<gene>
    <name evidence="4" type="ORF">SAMN02910343_01073</name>
</gene>
<evidence type="ECO:0000256" key="2">
    <source>
        <dbReference type="ARBA" id="ARBA00022989"/>
    </source>
</evidence>
<dbReference type="AlphaFoldDB" id="A0A1G5W331"/>
<name>A0A1G5W331_9FIRM</name>
<feature type="transmembrane region" description="Helical" evidence="3">
    <location>
        <begin position="12"/>
        <end position="36"/>
    </location>
</feature>
<dbReference type="RefSeq" id="WP_091364582.1">
    <property type="nucleotide sequence ID" value="NZ_FMXA01000012.1"/>
</dbReference>
<evidence type="ECO:0000256" key="1">
    <source>
        <dbReference type="ARBA" id="ARBA00022692"/>
    </source>
</evidence>
<dbReference type="InterPro" id="IPR009825">
    <property type="entry name" value="ECF_substrate-spec-like"/>
</dbReference>
<evidence type="ECO:0000256" key="3">
    <source>
        <dbReference type="SAM" id="Phobius"/>
    </source>
</evidence>
<proteinExistence type="predicted"/>
<organism evidence="4 5">
    <name type="scientific">Allisonella histaminiformans</name>
    <dbReference type="NCBI Taxonomy" id="209880"/>
    <lineage>
        <taxon>Bacteria</taxon>
        <taxon>Bacillati</taxon>
        <taxon>Bacillota</taxon>
        <taxon>Negativicutes</taxon>
        <taxon>Veillonellales</taxon>
        <taxon>Veillonellaceae</taxon>
        <taxon>Allisonella</taxon>
    </lineage>
</organism>
<sequence length="165" mass="17370">MHIKFTPKDICLIAVLAAIVFVMTVVPRVPIPLGYAHLGDAAIMLAAYYGGKKNGALASALGSALSDFIGGYPIWIIPTLIIKYMMGRCAAVDAPFFSWRTALGFFLSAVWLVVGYTLAGAVLYGSLEAGLTSTPGLIAEAVVNMAAAFGVGALLEKANFRKLIK</sequence>
<dbReference type="Pfam" id="PF07155">
    <property type="entry name" value="ECF-ribofla_trS"/>
    <property type="match status" value="1"/>
</dbReference>
<dbReference type="GeneID" id="87756094"/>
<keyword evidence="5" id="KW-1185">Reference proteome</keyword>
<dbReference type="STRING" id="209880.SAMN02910343_01073"/>
<feature type="transmembrane region" description="Helical" evidence="3">
    <location>
        <begin position="56"/>
        <end position="82"/>
    </location>
</feature>
<evidence type="ECO:0000313" key="5">
    <source>
        <dbReference type="Proteomes" id="UP000199689"/>
    </source>
</evidence>
<dbReference type="EMBL" id="FMXA01000012">
    <property type="protein sequence ID" value="SDA52086.1"/>
    <property type="molecule type" value="Genomic_DNA"/>
</dbReference>
<protein>
    <submittedName>
        <fullName evidence="4">Uncharacterized membrane protein</fullName>
    </submittedName>
</protein>
<dbReference type="PANTHER" id="PTHR37815">
    <property type="entry name" value="UPF0397 PROTEIN BC_2624-RELATED"/>
    <property type="match status" value="1"/>
</dbReference>
<keyword evidence="1 3" id="KW-0812">Transmembrane</keyword>
<dbReference type="PANTHER" id="PTHR37815:SF3">
    <property type="entry name" value="UPF0397 PROTEIN SPR0429"/>
    <property type="match status" value="1"/>
</dbReference>
<accession>A0A1G5W331</accession>
<reference evidence="4 5" key="1">
    <citation type="submission" date="2016-10" db="EMBL/GenBank/DDBJ databases">
        <authorList>
            <person name="de Groot N.N."/>
        </authorList>
    </citation>
    <scope>NUCLEOTIDE SEQUENCE [LARGE SCALE GENOMIC DNA]</scope>
    <source>
        <strain evidence="4 5">DSM 15230</strain>
    </source>
</reference>
<keyword evidence="2 3" id="KW-1133">Transmembrane helix</keyword>
<feature type="transmembrane region" description="Helical" evidence="3">
    <location>
        <begin position="103"/>
        <end position="124"/>
    </location>
</feature>
<dbReference type="Gene3D" id="1.10.1760.20">
    <property type="match status" value="1"/>
</dbReference>
<evidence type="ECO:0000313" key="4">
    <source>
        <dbReference type="EMBL" id="SDA52086.1"/>
    </source>
</evidence>
<dbReference type="OrthoDB" id="411368at2"/>
<dbReference type="Proteomes" id="UP000199689">
    <property type="component" value="Unassembled WGS sequence"/>
</dbReference>